<dbReference type="GO" id="GO:0016020">
    <property type="term" value="C:membrane"/>
    <property type="evidence" value="ECO:0007669"/>
    <property type="project" value="UniProtKB-SubCell"/>
</dbReference>
<keyword evidence="2" id="KW-0813">Transport</keyword>
<evidence type="ECO:0000256" key="3">
    <source>
        <dbReference type="ARBA" id="ARBA00022692"/>
    </source>
</evidence>
<organism evidence="8">
    <name type="scientific">Helicotheca tamesis</name>
    <dbReference type="NCBI Taxonomy" id="374047"/>
    <lineage>
        <taxon>Eukaryota</taxon>
        <taxon>Sar</taxon>
        <taxon>Stramenopiles</taxon>
        <taxon>Ochrophyta</taxon>
        <taxon>Bacillariophyta</taxon>
        <taxon>Mediophyceae</taxon>
        <taxon>Lithodesmiophycidae</taxon>
        <taxon>Lithodesmiales</taxon>
        <taxon>Lithodesmiaceae</taxon>
        <taxon>Helicotheca</taxon>
    </lineage>
</organism>
<dbReference type="AlphaFoldDB" id="A0A7S2HYZ9"/>
<keyword evidence="3 7" id="KW-0812">Transmembrane</keyword>
<evidence type="ECO:0008006" key="9">
    <source>
        <dbReference type="Google" id="ProtNLM"/>
    </source>
</evidence>
<gene>
    <name evidence="8" type="ORF">HTAM1171_LOCUS8525</name>
</gene>
<dbReference type="SUPFAM" id="SSF58038">
    <property type="entry name" value="SNARE fusion complex"/>
    <property type="match status" value="1"/>
</dbReference>
<evidence type="ECO:0000256" key="2">
    <source>
        <dbReference type="ARBA" id="ARBA00022448"/>
    </source>
</evidence>
<evidence type="ECO:0000313" key="8">
    <source>
        <dbReference type="EMBL" id="CAD9504391.1"/>
    </source>
</evidence>
<dbReference type="CDD" id="cd15841">
    <property type="entry name" value="SNARE_Qc"/>
    <property type="match status" value="1"/>
</dbReference>
<evidence type="ECO:0000256" key="6">
    <source>
        <dbReference type="SAM" id="MobiDB-lite"/>
    </source>
</evidence>
<evidence type="ECO:0000256" key="4">
    <source>
        <dbReference type="ARBA" id="ARBA00022989"/>
    </source>
</evidence>
<feature type="region of interest" description="Disordered" evidence="6">
    <location>
        <begin position="83"/>
        <end position="103"/>
    </location>
</feature>
<accession>A0A7S2HYZ9</accession>
<sequence length="199" mass="21754">MSNPVSSWDDDYARLARAASQLRATGSTLSEPIRNNQVQSIQTGLNRLYANLQMLERNRQLAPAEVGRRRQLVEHLRTQLGGGNGGDVVGGGGGYGEAQQPQQISATTQALRQQDDMIDELAVGVGRLKDQTKLIHQEAGMHVKLLDEMGNDVEEAHAGLEAETARALKLKEDKSVWRLYLVIIGLSILLFLLIMAGLS</sequence>
<evidence type="ECO:0000256" key="7">
    <source>
        <dbReference type="SAM" id="Phobius"/>
    </source>
</evidence>
<feature type="transmembrane region" description="Helical" evidence="7">
    <location>
        <begin position="179"/>
        <end position="198"/>
    </location>
</feature>
<reference evidence="8" key="1">
    <citation type="submission" date="2021-01" db="EMBL/GenBank/DDBJ databases">
        <authorList>
            <person name="Corre E."/>
            <person name="Pelletier E."/>
            <person name="Niang G."/>
            <person name="Scheremetjew M."/>
            <person name="Finn R."/>
            <person name="Kale V."/>
            <person name="Holt S."/>
            <person name="Cochrane G."/>
            <person name="Meng A."/>
            <person name="Brown T."/>
            <person name="Cohen L."/>
        </authorList>
    </citation>
    <scope>NUCLEOTIDE SEQUENCE</scope>
    <source>
        <strain evidence="8">CCMP826</strain>
    </source>
</reference>
<protein>
    <recommendedName>
        <fullName evidence="9">t-SNARE coiled-coil homology domain-containing protein</fullName>
    </recommendedName>
</protein>
<evidence type="ECO:0000256" key="1">
    <source>
        <dbReference type="ARBA" id="ARBA00004167"/>
    </source>
</evidence>
<comment type="subcellular location">
    <subcellularLocation>
        <location evidence="1">Membrane</location>
        <topology evidence="1">Single-pass membrane protein</topology>
    </subcellularLocation>
</comment>
<keyword evidence="4 7" id="KW-1133">Transmembrane helix</keyword>
<evidence type="ECO:0000256" key="5">
    <source>
        <dbReference type="ARBA" id="ARBA00023136"/>
    </source>
</evidence>
<keyword evidence="5 7" id="KW-0472">Membrane</keyword>
<name>A0A7S2HYZ9_9STRA</name>
<dbReference type="PANTHER" id="PTHR12791">
    <property type="entry name" value="GOLGI SNARE BET1-RELATED"/>
    <property type="match status" value="1"/>
</dbReference>
<proteinExistence type="predicted"/>
<feature type="compositionally biased region" description="Gly residues" evidence="6">
    <location>
        <begin position="83"/>
        <end position="96"/>
    </location>
</feature>
<dbReference type="EMBL" id="HBGV01013938">
    <property type="protein sequence ID" value="CAD9504391.1"/>
    <property type="molecule type" value="Transcribed_RNA"/>
</dbReference>
<dbReference type="Gene3D" id="1.20.5.110">
    <property type="match status" value="1"/>
</dbReference>